<feature type="compositionally biased region" description="Low complexity" evidence="1">
    <location>
        <begin position="58"/>
        <end position="70"/>
    </location>
</feature>
<proteinExistence type="predicted"/>
<feature type="region of interest" description="Disordered" evidence="1">
    <location>
        <begin position="55"/>
        <end position="82"/>
    </location>
</feature>
<feature type="region of interest" description="Disordered" evidence="1">
    <location>
        <begin position="130"/>
        <end position="169"/>
    </location>
</feature>
<keyword evidence="2" id="KW-1133">Transmembrane helix</keyword>
<feature type="compositionally biased region" description="Low complexity" evidence="1">
    <location>
        <begin position="134"/>
        <end position="156"/>
    </location>
</feature>
<dbReference type="EMBL" id="JBDFRB010000004">
    <property type="protein sequence ID" value="MEN2744053.1"/>
    <property type="molecule type" value="Genomic_DNA"/>
</dbReference>
<protein>
    <submittedName>
        <fullName evidence="3">Uncharacterized protein</fullName>
    </submittedName>
</protein>
<accession>A0ABU9WXZ6</accession>
<reference evidence="3 4" key="1">
    <citation type="submission" date="2024-05" db="EMBL/GenBank/DDBJ databases">
        <title>Sinomonas sp. nov., isolated from a waste landfill.</title>
        <authorList>
            <person name="Zhao Y."/>
        </authorList>
    </citation>
    <scope>NUCLEOTIDE SEQUENCE [LARGE SCALE GENOMIC DNA]</scope>
    <source>
        <strain evidence="3 4">CCTCC AB2014300</strain>
    </source>
</reference>
<evidence type="ECO:0000313" key="3">
    <source>
        <dbReference type="EMBL" id="MEN2744053.1"/>
    </source>
</evidence>
<evidence type="ECO:0000256" key="2">
    <source>
        <dbReference type="SAM" id="Phobius"/>
    </source>
</evidence>
<sequence length="268" mass="27000">MSSDAGPGGLPERASPARRLHRWPVWMWALGGVYLVVGIALVVAVAGLLTPSGPARMASPEPSPASSSSPAPGPTLDAYGLGDPLTLAATPSWHAEPSARYRLTAAPDELRFVSDAGCRLSFRVGPLAPERTTASPAAPAGSPSSPLASPGSSPSPSDDRASAEQSATARALEAEIGRVRGSAAEASVTHEGFTVVTTLGAYDGPLVDLAGADLRVSADDGSDSYVRLGVRAVPASQAAVAIVVECPSAEEAATAMNHASVRAYLAAG</sequence>
<evidence type="ECO:0000313" key="4">
    <source>
        <dbReference type="Proteomes" id="UP001422074"/>
    </source>
</evidence>
<feature type="transmembrane region" description="Helical" evidence="2">
    <location>
        <begin position="25"/>
        <end position="49"/>
    </location>
</feature>
<dbReference type="Proteomes" id="UP001422074">
    <property type="component" value="Unassembled WGS sequence"/>
</dbReference>
<keyword evidence="2" id="KW-0472">Membrane</keyword>
<keyword evidence="2" id="KW-0812">Transmembrane</keyword>
<comment type="caution">
    <text evidence="3">The sequence shown here is derived from an EMBL/GenBank/DDBJ whole genome shotgun (WGS) entry which is preliminary data.</text>
</comment>
<evidence type="ECO:0000256" key="1">
    <source>
        <dbReference type="SAM" id="MobiDB-lite"/>
    </source>
</evidence>
<name>A0ABU9WXZ6_9MICC</name>
<dbReference type="RefSeq" id="WP_345883822.1">
    <property type="nucleotide sequence ID" value="NZ_JBDFRB010000004.1"/>
</dbReference>
<organism evidence="3 4">
    <name type="scientific">Sinomonas halotolerans</name>
    <dbReference type="NCBI Taxonomy" id="1644133"/>
    <lineage>
        <taxon>Bacteria</taxon>
        <taxon>Bacillati</taxon>
        <taxon>Actinomycetota</taxon>
        <taxon>Actinomycetes</taxon>
        <taxon>Micrococcales</taxon>
        <taxon>Micrococcaceae</taxon>
        <taxon>Sinomonas</taxon>
    </lineage>
</organism>
<gene>
    <name evidence="3" type="ORF">ABCQ75_05810</name>
</gene>
<keyword evidence="4" id="KW-1185">Reference proteome</keyword>